<evidence type="ECO:0000313" key="3">
    <source>
        <dbReference type="Proteomes" id="UP001500886"/>
    </source>
</evidence>
<feature type="transmembrane region" description="Helical" evidence="1">
    <location>
        <begin position="158"/>
        <end position="177"/>
    </location>
</feature>
<proteinExistence type="predicted"/>
<name>A0ABN3TMD0_9ACTN</name>
<evidence type="ECO:0000313" key="2">
    <source>
        <dbReference type="EMBL" id="GAA2710826.1"/>
    </source>
</evidence>
<evidence type="ECO:0008006" key="4">
    <source>
        <dbReference type="Google" id="ProtNLM"/>
    </source>
</evidence>
<gene>
    <name evidence="2" type="ORF">GCM10010315_11470</name>
</gene>
<keyword evidence="1" id="KW-1133">Transmembrane helix</keyword>
<feature type="transmembrane region" description="Helical" evidence="1">
    <location>
        <begin position="83"/>
        <end position="108"/>
    </location>
</feature>
<dbReference type="EMBL" id="BAAASL010000003">
    <property type="protein sequence ID" value="GAA2710826.1"/>
    <property type="molecule type" value="Genomic_DNA"/>
</dbReference>
<keyword evidence="3" id="KW-1185">Reference proteome</keyword>
<keyword evidence="1" id="KW-0472">Membrane</keyword>
<dbReference type="RefSeq" id="WP_344433618.1">
    <property type="nucleotide sequence ID" value="NZ_BAAASL010000003.1"/>
</dbReference>
<comment type="caution">
    <text evidence="2">The sequence shown here is derived from an EMBL/GenBank/DDBJ whole genome shotgun (WGS) entry which is preliminary data.</text>
</comment>
<dbReference type="Proteomes" id="UP001500886">
    <property type="component" value="Unassembled WGS sequence"/>
</dbReference>
<evidence type="ECO:0000256" key="1">
    <source>
        <dbReference type="SAM" id="Phobius"/>
    </source>
</evidence>
<feature type="transmembrane region" description="Helical" evidence="1">
    <location>
        <begin position="123"/>
        <end position="146"/>
    </location>
</feature>
<sequence length="223" mass="22115">MTALIGYQAALLLRSHRWLPPLLLYAAFVAVGVRTGEPVLDAYGWAATALVPVGAWLVRVCVTGEPDAARDCAAAALGPRRAHLAAVLTGLGATVLLGAAGTAAVALIGDPHSADHRVAVPTWPAAAAGLLTALTCALLGAAAGALCNRPLLRSTGRAVPATMLAVFAVLFAGASPARAAVTGLVTGSHDGVVRMPVPALACAVLVAAVATGVACTASGRRRG</sequence>
<keyword evidence="1" id="KW-0812">Transmembrane</keyword>
<accession>A0ABN3TMD0</accession>
<protein>
    <recommendedName>
        <fullName evidence="4">ABC transporter</fullName>
    </recommendedName>
</protein>
<organism evidence="2 3">
    <name type="scientific">Streptomyces luteosporeus</name>
    <dbReference type="NCBI Taxonomy" id="173856"/>
    <lineage>
        <taxon>Bacteria</taxon>
        <taxon>Bacillati</taxon>
        <taxon>Actinomycetota</taxon>
        <taxon>Actinomycetes</taxon>
        <taxon>Kitasatosporales</taxon>
        <taxon>Streptomycetaceae</taxon>
        <taxon>Streptomyces</taxon>
    </lineage>
</organism>
<feature type="transmembrane region" description="Helical" evidence="1">
    <location>
        <begin position="197"/>
        <end position="217"/>
    </location>
</feature>
<reference evidence="2 3" key="1">
    <citation type="journal article" date="2019" name="Int. J. Syst. Evol. Microbiol.">
        <title>The Global Catalogue of Microorganisms (GCM) 10K type strain sequencing project: providing services to taxonomists for standard genome sequencing and annotation.</title>
        <authorList>
            <consortium name="The Broad Institute Genomics Platform"/>
            <consortium name="The Broad Institute Genome Sequencing Center for Infectious Disease"/>
            <person name="Wu L."/>
            <person name="Ma J."/>
        </authorList>
    </citation>
    <scope>NUCLEOTIDE SEQUENCE [LARGE SCALE GENOMIC DNA]</scope>
    <source>
        <strain evidence="2 3">JCM 4542</strain>
    </source>
</reference>